<dbReference type="RefSeq" id="XP_029289102.1">
    <property type="nucleotide sequence ID" value="XM_029433242.1"/>
</dbReference>
<gene>
    <name evidence="4" type="primary">LOC115009318</name>
</gene>
<reference evidence="4" key="1">
    <citation type="submission" date="2025-08" db="UniProtKB">
        <authorList>
            <consortium name="RefSeq"/>
        </authorList>
    </citation>
    <scope>IDENTIFICATION</scope>
</reference>
<organism evidence="3 4">
    <name type="scientific">Cottoperca gobio</name>
    <name type="common">Frogmouth</name>
    <name type="synonym">Aphritis gobio</name>
    <dbReference type="NCBI Taxonomy" id="56716"/>
    <lineage>
        <taxon>Eukaryota</taxon>
        <taxon>Metazoa</taxon>
        <taxon>Chordata</taxon>
        <taxon>Craniata</taxon>
        <taxon>Vertebrata</taxon>
        <taxon>Euteleostomi</taxon>
        <taxon>Actinopterygii</taxon>
        <taxon>Neopterygii</taxon>
        <taxon>Teleostei</taxon>
        <taxon>Neoteleostei</taxon>
        <taxon>Acanthomorphata</taxon>
        <taxon>Eupercaria</taxon>
        <taxon>Perciformes</taxon>
        <taxon>Notothenioidei</taxon>
        <taxon>Bovichtidae</taxon>
        <taxon>Cottoperca</taxon>
    </lineage>
</organism>
<dbReference type="KEGG" id="cgob:115009318"/>
<keyword evidence="1" id="KW-1015">Disulfide bond</keyword>
<evidence type="ECO:0000259" key="2">
    <source>
        <dbReference type="PROSITE" id="PS50041"/>
    </source>
</evidence>
<dbReference type="Pfam" id="PF00059">
    <property type="entry name" value="Lectin_C"/>
    <property type="match status" value="2"/>
</dbReference>
<sequence length="283" mass="32178">MSSSTAPYIRETVKGGMEWKTFIFVVLSGLCYLPACSSDIDVFVEQGETWSDAQSSSRLKYTDLDSSDNREELDKVMDTGIEYYTGYLWLGHHNDFNSWRWSLEKEGYYGEGETEVRMWMTDKPNDLGGYENCAAMNADGLWDDKRCDETQLFVCYNGGVETVASSSFIFVNQSKTWTEAQSYCREHFTDLASVRNQAENDQIKKMTQNQPTWIGLYRDAWKWSDGGPMPFRHCNANNNDVDGKSNSLCVDLYRGQLEGSSHTMILCLSNCVSEAEVGEDESN</sequence>
<proteinExistence type="predicted"/>
<evidence type="ECO:0000313" key="3">
    <source>
        <dbReference type="Proteomes" id="UP000504630"/>
    </source>
</evidence>
<name>A0A6J2PVK5_COTGO</name>
<dbReference type="Gene3D" id="3.10.100.10">
    <property type="entry name" value="Mannose-Binding Protein A, subunit A"/>
    <property type="match status" value="2"/>
</dbReference>
<feature type="domain" description="C-type lectin" evidence="2">
    <location>
        <begin position="163"/>
        <end position="256"/>
    </location>
</feature>
<protein>
    <submittedName>
        <fullName evidence="4">Macrophage mannose receptor 1-like</fullName>
    </submittedName>
</protein>
<evidence type="ECO:0000256" key="1">
    <source>
        <dbReference type="ARBA" id="ARBA00023157"/>
    </source>
</evidence>
<keyword evidence="3" id="KW-1185">Reference proteome</keyword>
<dbReference type="InterPro" id="IPR016186">
    <property type="entry name" value="C-type_lectin-like/link_sf"/>
</dbReference>
<dbReference type="AlphaFoldDB" id="A0A6J2PVK5"/>
<dbReference type="SUPFAM" id="SSF56436">
    <property type="entry name" value="C-type lectin-like"/>
    <property type="match status" value="2"/>
</dbReference>
<dbReference type="InterPro" id="IPR001304">
    <property type="entry name" value="C-type_lectin-like"/>
</dbReference>
<dbReference type="GeneID" id="115009318"/>
<dbReference type="OrthoDB" id="7357196at2759"/>
<dbReference type="PROSITE" id="PS00615">
    <property type="entry name" value="C_TYPE_LECTIN_1"/>
    <property type="match status" value="1"/>
</dbReference>
<dbReference type="PANTHER" id="PTHR45784:SF3">
    <property type="entry name" value="C-TYPE LECTIN DOMAIN FAMILY 4 MEMBER K-LIKE-RELATED"/>
    <property type="match status" value="1"/>
</dbReference>
<accession>A0A6J2PVK5</accession>
<dbReference type="PANTHER" id="PTHR45784">
    <property type="entry name" value="C-TYPE LECTIN DOMAIN FAMILY 20 MEMBER A-RELATED"/>
    <property type="match status" value="1"/>
</dbReference>
<dbReference type="InterPro" id="IPR018378">
    <property type="entry name" value="C-type_lectin_CS"/>
</dbReference>
<dbReference type="Proteomes" id="UP000504630">
    <property type="component" value="Chromosome 6"/>
</dbReference>
<dbReference type="SMART" id="SM00034">
    <property type="entry name" value="CLECT"/>
    <property type="match status" value="2"/>
</dbReference>
<evidence type="ECO:0000313" key="4">
    <source>
        <dbReference type="RefSeq" id="XP_029289102.1"/>
    </source>
</evidence>
<dbReference type="InParanoid" id="A0A6J2PVK5"/>
<feature type="domain" description="C-type lectin" evidence="2">
    <location>
        <begin position="27"/>
        <end position="156"/>
    </location>
</feature>
<dbReference type="InterPro" id="IPR016187">
    <property type="entry name" value="CTDL_fold"/>
</dbReference>
<dbReference type="PROSITE" id="PS50041">
    <property type="entry name" value="C_TYPE_LECTIN_2"/>
    <property type="match status" value="2"/>
</dbReference>